<name>A0A285NK74_9AQUI</name>
<dbReference type="InterPro" id="IPR013517">
    <property type="entry name" value="FG-GAP"/>
</dbReference>
<evidence type="ECO:0000313" key="3">
    <source>
        <dbReference type="Proteomes" id="UP000219036"/>
    </source>
</evidence>
<keyword evidence="3" id="KW-1185">Reference proteome</keyword>
<dbReference type="RefSeq" id="WP_097000811.1">
    <property type="nucleotide sequence ID" value="NZ_OBEI01000008.1"/>
</dbReference>
<dbReference type="AlphaFoldDB" id="A0A285NK74"/>
<organism evidence="2 3">
    <name type="scientific">Persephonella hydrogeniphila</name>
    <dbReference type="NCBI Taxonomy" id="198703"/>
    <lineage>
        <taxon>Bacteria</taxon>
        <taxon>Pseudomonadati</taxon>
        <taxon>Aquificota</taxon>
        <taxon>Aquificia</taxon>
        <taxon>Aquificales</taxon>
        <taxon>Hydrogenothermaceae</taxon>
        <taxon>Persephonella</taxon>
    </lineage>
</organism>
<dbReference type="InterPro" id="IPR028994">
    <property type="entry name" value="Integrin_alpha_N"/>
</dbReference>
<dbReference type="EMBL" id="OBEI01000008">
    <property type="protein sequence ID" value="SNZ09892.1"/>
    <property type="molecule type" value="Genomic_DNA"/>
</dbReference>
<reference evidence="3" key="1">
    <citation type="submission" date="2017-09" db="EMBL/GenBank/DDBJ databases">
        <authorList>
            <person name="Varghese N."/>
            <person name="Submissions S."/>
        </authorList>
    </citation>
    <scope>NUCLEOTIDE SEQUENCE [LARGE SCALE GENOMIC DNA]</scope>
    <source>
        <strain evidence="3">DSM 15103</strain>
    </source>
</reference>
<gene>
    <name evidence="2" type="ORF">SAMN06265182_1650</name>
</gene>
<evidence type="ECO:0000313" key="2">
    <source>
        <dbReference type="EMBL" id="SNZ09892.1"/>
    </source>
</evidence>
<dbReference type="Gene3D" id="2.130.10.130">
    <property type="entry name" value="Integrin alpha, N-terminal"/>
    <property type="match status" value="1"/>
</dbReference>
<dbReference type="Pfam" id="PF13517">
    <property type="entry name" value="FG-GAP_3"/>
    <property type="match status" value="1"/>
</dbReference>
<proteinExistence type="predicted"/>
<keyword evidence="1" id="KW-0732">Signal</keyword>
<dbReference type="Proteomes" id="UP000219036">
    <property type="component" value="Unassembled WGS sequence"/>
</dbReference>
<dbReference type="PANTHER" id="PTHR44103">
    <property type="entry name" value="PROPROTEIN CONVERTASE P"/>
    <property type="match status" value="1"/>
</dbReference>
<dbReference type="SUPFAM" id="SSF69318">
    <property type="entry name" value="Integrin alpha N-terminal domain"/>
    <property type="match status" value="1"/>
</dbReference>
<dbReference type="PANTHER" id="PTHR44103:SF1">
    <property type="entry name" value="PROPROTEIN CONVERTASE P"/>
    <property type="match status" value="1"/>
</dbReference>
<dbReference type="OrthoDB" id="514320at2"/>
<protein>
    <submittedName>
        <fullName evidence="2">Repeat domain-containing protein</fullName>
    </submittedName>
</protein>
<evidence type="ECO:0000256" key="1">
    <source>
        <dbReference type="ARBA" id="ARBA00022729"/>
    </source>
</evidence>
<accession>A0A285NK74</accession>
<sequence length="694" mass="76896">MRKFILSLSSLMAFSLSSIGSPDPIIDRTLVSDLEIIVGDASKDAVAIFNYNRGIKRGISAYLREKYDRHDEIGGGNIVGNYRDEIVIGFGKDRGPKKLRGYIAIISPRNFRIIKSFNVGFKGYDDLAVGNVYPDRGGYDEIVIGSASRDTLEIYTGSGRKVASTDVDYERYDRIATGDVDGDGYDEVILGDASLDTIRVFKLTGKNKLTEIATLKSEGSFDRADDVAAGDIDGDGVDEIVFFNNDGTVRFLMLGSSQDSNANEKIRPLKVKYDRYSHVAVGDINSDGKDEIIVAYASDDKIHIYNMMGDEIGSVNAGIERYDRIALVDIDGDSLVVGKPKGPKPLVIQNQIIAVINEPPKERSIFGEPDNPSSLGNFYASYENKEHKTTEQTVTAINSFTFSSQLSVKSGIPKVASAYMKLNYQMNLYSEKKSGKTLSITIGQNMNADVYEDRAFTLTTTYHLYEYPIVSPKHLSKINGKQQYVLVSVPVSINTKNIGTYKSNKHINGYVASYPQRKSELYHYSSNNEIASWQIDITCAPSGVFFAQKEGTVSISKSKTTHKIGIKFGGEGGAIFGKVKSDFSGDYENTSISTHKISFEESTSISVQYKGSFEGCNQANRQYTVGAVLYYDSIDGHLVLDYYVPRRGDYYKPPKVKIPVKPFILDKSGKIIKPNLMIKNLQHIPKGTFFKHNF</sequence>